<keyword evidence="4" id="KW-1185">Reference proteome</keyword>
<dbReference type="Proteomes" id="UP000254507">
    <property type="component" value="Unassembled WGS sequence"/>
</dbReference>
<evidence type="ECO:0000256" key="1">
    <source>
        <dbReference type="SAM" id="MobiDB-lite"/>
    </source>
</evidence>
<proteinExistence type="predicted"/>
<dbReference type="AlphaFoldDB" id="A0A263HCZ2"/>
<name>A0A263HCZ2_9PAST</name>
<feature type="region of interest" description="Disordered" evidence="1">
    <location>
        <begin position="46"/>
        <end position="74"/>
    </location>
</feature>
<dbReference type="EMBL" id="UFSB01000001">
    <property type="protein sequence ID" value="SUU35399.1"/>
    <property type="molecule type" value="Genomic_DNA"/>
</dbReference>
<dbReference type="OrthoDB" id="5690929at2"/>
<evidence type="ECO:0000313" key="2">
    <source>
        <dbReference type="EMBL" id="OZN24808.1"/>
    </source>
</evidence>
<sequence length="108" mass="11772">MKKFATLAGALVPVACSNSSSLPQIPLDMQTVAQYQAEVARPKPLTAAQKAAATQTAEMPLNASDNRATSRQQSQPKIIVSPSIGYYHGFGGRRYLGYSELYGYPEYW</sequence>
<feature type="compositionally biased region" description="Polar residues" evidence="1">
    <location>
        <begin position="63"/>
        <end position="74"/>
    </location>
</feature>
<evidence type="ECO:0008006" key="6">
    <source>
        <dbReference type="Google" id="ProtNLM"/>
    </source>
</evidence>
<dbReference type="RefSeq" id="WP_094946582.1">
    <property type="nucleotide sequence ID" value="NZ_NLFK01000006.1"/>
</dbReference>
<reference evidence="3 5" key="2">
    <citation type="submission" date="2018-06" db="EMBL/GenBank/DDBJ databases">
        <authorList>
            <consortium name="Pathogen Informatics"/>
            <person name="Doyle S."/>
        </authorList>
    </citation>
    <scope>NUCLEOTIDE SEQUENCE [LARGE SCALE GENOMIC DNA]</scope>
    <source>
        <strain evidence="3 5">NCTC10851</strain>
    </source>
</reference>
<dbReference type="EMBL" id="NLFK01000006">
    <property type="protein sequence ID" value="OZN24808.1"/>
    <property type="molecule type" value="Genomic_DNA"/>
</dbReference>
<organism evidence="3 5">
    <name type="scientific">Actinobacillus seminis</name>
    <dbReference type="NCBI Taxonomy" id="722"/>
    <lineage>
        <taxon>Bacteria</taxon>
        <taxon>Pseudomonadati</taxon>
        <taxon>Pseudomonadota</taxon>
        <taxon>Gammaproteobacteria</taxon>
        <taxon>Pasteurellales</taxon>
        <taxon>Pasteurellaceae</taxon>
        <taxon>Actinobacillus</taxon>
    </lineage>
</organism>
<evidence type="ECO:0000313" key="5">
    <source>
        <dbReference type="Proteomes" id="UP000254507"/>
    </source>
</evidence>
<evidence type="ECO:0000313" key="3">
    <source>
        <dbReference type="EMBL" id="SUU35399.1"/>
    </source>
</evidence>
<dbReference type="Proteomes" id="UP000215738">
    <property type="component" value="Unassembled WGS sequence"/>
</dbReference>
<dbReference type="InParanoid" id="A0A263HCZ2"/>
<reference evidence="2 4" key="1">
    <citation type="submission" date="2017-07" db="EMBL/GenBank/DDBJ databases">
        <title>Virulence factors identified in Actinobacillus seminis.</title>
        <authorList>
            <person name="Negrete-Abascal E."/>
            <person name="Vaca-Pacheco S."/>
            <person name="Montes-Garcia F."/>
            <person name="Leyto-Gil A.M."/>
            <person name="Fragoso-Garcia E."/>
            <person name="Carvente-Garcia R."/>
            <person name="Perez-Agueros S."/>
            <person name="Castelan-Sanchez H.G."/>
            <person name="Garcia-Molina A."/>
            <person name="Villamar T.E."/>
            <person name="Vazquez-Cruz C."/>
        </authorList>
    </citation>
    <scope>NUCLEOTIDE SEQUENCE [LARGE SCALE GENOMIC DNA]</scope>
    <source>
        <strain evidence="2 4">ATCC 15768</strain>
    </source>
</reference>
<protein>
    <recommendedName>
        <fullName evidence="6">Lipoprotein</fullName>
    </recommendedName>
</protein>
<evidence type="ECO:0000313" key="4">
    <source>
        <dbReference type="Proteomes" id="UP000215738"/>
    </source>
</evidence>
<gene>
    <name evidence="2" type="ORF">CFY87_07490</name>
    <name evidence="3" type="ORF">NCTC10851_00833</name>
</gene>
<accession>A0A263HCZ2</accession>
<feature type="compositionally biased region" description="Low complexity" evidence="1">
    <location>
        <begin position="46"/>
        <end position="57"/>
    </location>
</feature>